<evidence type="ECO:0000256" key="2">
    <source>
        <dbReference type="ARBA" id="ARBA00022448"/>
    </source>
</evidence>
<keyword evidence="4 9" id="KW-0460">Magnesium</keyword>
<dbReference type="Pfam" id="PF22099">
    <property type="entry name" value="MRS2-like"/>
    <property type="match status" value="1"/>
</dbReference>
<dbReference type="VEuPathDB" id="PlasmoDB:PGABG01_1118100"/>
<keyword evidence="10" id="KW-0175">Coiled coil</keyword>
<comment type="similarity">
    <text evidence="9">Belongs to the CorA metal ion transporter (MIT) (TC 1.A.35) family.</text>
</comment>
<dbReference type="CDD" id="cd12823">
    <property type="entry name" value="Mrs2_Mfm1p-like"/>
    <property type="match status" value="1"/>
</dbReference>
<gene>
    <name evidence="11" type="ORF">PGSY75_1120300</name>
</gene>
<feature type="transmembrane region" description="Helical" evidence="9">
    <location>
        <begin position="496"/>
        <end position="515"/>
    </location>
</feature>
<dbReference type="AlphaFoldDB" id="A0A151LIT3"/>
<dbReference type="FunFam" id="2.40.128.330:FF:000006">
    <property type="entry name" value="Metal ion channel-Mg2+, Co2+ and Ni2"/>
    <property type="match status" value="1"/>
</dbReference>
<evidence type="ECO:0000256" key="7">
    <source>
        <dbReference type="ARBA" id="ARBA00023065"/>
    </source>
</evidence>
<reference evidence="11 12" key="1">
    <citation type="journal article" date="2016" name="Nat. Commun.">
        <title>Genomes of cryptic chimpanzee Plasmodium species reveal key evolutionary events leading to human malaria.</title>
        <authorList>
            <person name="Sundararaman S.A."/>
            <person name="Plenderleith L.J."/>
            <person name="Liu W."/>
            <person name="Loy D.E."/>
            <person name="Learn G.H."/>
            <person name="Li Y."/>
            <person name="Shaw K.S."/>
            <person name="Ayouba A."/>
            <person name="Peeters M."/>
            <person name="Speede S."/>
            <person name="Shaw G.M."/>
            <person name="Bushman F.D."/>
            <person name="Brisson D."/>
            <person name="Rayner J.C."/>
            <person name="Sharp P.M."/>
            <person name="Hahn B.H."/>
        </authorList>
    </citation>
    <scope>NUCLEOTIDE SEQUENCE [LARGE SCALE GENOMIC DNA]</scope>
    <source>
        <strain evidence="11 12">SY75</strain>
    </source>
</reference>
<sequence length="532" mass="63441">MFVWTHLNKYTNRYINRYILKFTRYESLRLCMLNFTSTIKNENKIYSKKNFNNVLMQNIKITEDEEIICEQFFFSKYNLPYVLKIPFSDLRLIDTCNNNHNPTILIRKDMILLRTGFLSCVIRYNELWLFEPREPLVIKATNLIKQNLKRIYELKGDMNSGIEIPLNEVKDEKCQENENMYETNISNDIYSSHQKNMSDNINDTYQKSICSDINNIGSNHKKIISGNYSIFNRNNIWKNSTQINKKDIFEISEKTYINENNDMCNKIKIVGKEELYNNNTKEHDNDEKDDINYLNVENNFYRYKGNISFEFLCLDICMQLSIKEYENYLDTINITLREKIQLQQKKEENIEINMLTNNLLKEMMKIKNKLQKLSNLLNALRSNIEKILKNETDMKNMYLTTLNKISINKIKDYSDLEILLETHLQLTDELSGELENMEEKITHYEELMRLNLDYNRNKFILLNAKISFSTLFCSICAVITSLFGMNLKNFIEHNDYAFFIVSIFITSWSIVGIYFTKNINTLLRFFDKYNVK</sequence>
<keyword evidence="9" id="KW-0496">Mitochondrion</keyword>
<keyword evidence="2 9" id="KW-0813">Transport</keyword>
<feature type="coiled-coil region" evidence="10">
    <location>
        <begin position="356"/>
        <end position="390"/>
    </location>
</feature>
<organism evidence="11 12">
    <name type="scientific">Plasmodium gaboni</name>
    <dbReference type="NCBI Taxonomy" id="647221"/>
    <lineage>
        <taxon>Eukaryota</taxon>
        <taxon>Sar</taxon>
        <taxon>Alveolata</taxon>
        <taxon>Apicomplexa</taxon>
        <taxon>Aconoidasida</taxon>
        <taxon>Haemosporida</taxon>
        <taxon>Plasmodiidae</taxon>
        <taxon>Plasmodium</taxon>
        <taxon>Plasmodium (Laverania)</taxon>
    </lineage>
</organism>
<dbReference type="GO" id="GO:0005743">
    <property type="term" value="C:mitochondrial inner membrane"/>
    <property type="evidence" value="ECO:0007669"/>
    <property type="project" value="UniProtKB-SubCell"/>
</dbReference>
<evidence type="ECO:0000256" key="10">
    <source>
        <dbReference type="SAM" id="Coils"/>
    </source>
</evidence>
<keyword evidence="6 9" id="KW-1133">Transmembrane helix</keyword>
<evidence type="ECO:0000313" key="11">
    <source>
        <dbReference type="EMBL" id="KYN98844.1"/>
    </source>
</evidence>
<keyword evidence="3 9" id="KW-0812">Transmembrane</keyword>
<dbReference type="Gene3D" id="1.20.58.340">
    <property type="entry name" value="Magnesium transport protein CorA, transmembrane region"/>
    <property type="match status" value="1"/>
</dbReference>
<evidence type="ECO:0000256" key="9">
    <source>
        <dbReference type="RuleBase" id="RU366042"/>
    </source>
</evidence>
<evidence type="ECO:0000256" key="3">
    <source>
        <dbReference type="ARBA" id="ARBA00022692"/>
    </source>
</evidence>
<name>A0A151LIT3_9APIC</name>
<evidence type="ECO:0000256" key="4">
    <source>
        <dbReference type="ARBA" id="ARBA00022842"/>
    </source>
</evidence>
<evidence type="ECO:0000256" key="8">
    <source>
        <dbReference type="ARBA" id="ARBA00023136"/>
    </source>
</evidence>
<dbReference type="InterPro" id="IPR039204">
    <property type="entry name" value="MRS2-like"/>
</dbReference>
<dbReference type="KEGG" id="pgab:PGSY75_1120300"/>
<keyword evidence="7 9" id="KW-0406">Ion transport</keyword>
<comment type="caution">
    <text evidence="11">The sequence shown here is derived from an EMBL/GenBank/DDBJ whole genome shotgun (WGS) entry which is preliminary data.</text>
</comment>
<keyword evidence="8 9" id="KW-0472">Membrane</keyword>
<evidence type="ECO:0000256" key="5">
    <source>
        <dbReference type="ARBA" id="ARBA00022946"/>
    </source>
</evidence>
<dbReference type="RefSeq" id="XP_018641121.1">
    <property type="nucleotide sequence ID" value="XM_018786326.1"/>
</dbReference>
<dbReference type="PANTHER" id="PTHR13890:SF0">
    <property type="entry name" value="MAGNESIUM TRANSPORTER MRS2 HOMOLOG, MITOCHONDRIAL"/>
    <property type="match status" value="1"/>
</dbReference>
<keyword evidence="9" id="KW-0999">Mitochondrion inner membrane</keyword>
<dbReference type="Proteomes" id="UP000076004">
    <property type="component" value="Chromosome 11"/>
</dbReference>
<comment type="subcellular location">
    <subcellularLocation>
        <location evidence="1">Membrane</location>
        <topology evidence="1">Multi-pass membrane protein</topology>
    </subcellularLocation>
    <subcellularLocation>
        <location evidence="9">Mitochondrion inner membrane</location>
        <topology evidence="9">Multi-pass membrane protein</topology>
    </subcellularLocation>
</comment>
<protein>
    <recommendedName>
        <fullName evidence="9">Magnesium transporter</fullName>
    </recommendedName>
</protein>
<dbReference type="Gene3D" id="2.40.128.330">
    <property type="match status" value="1"/>
</dbReference>
<dbReference type="EMBL" id="LVLB01000012">
    <property type="protein sequence ID" value="KYN98844.1"/>
    <property type="molecule type" value="Genomic_DNA"/>
</dbReference>
<dbReference type="PANTHER" id="PTHR13890">
    <property type="entry name" value="RNA SPLICING PROTEIN MRS2, MITOCHONDRIAL"/>
    <property type="match status" value="1"/>
</dbReference>
<dbReference type="GO" id="GO:0015095">
    <property type="term" value="F:magnesium ion transmembrane transporter activity"/>
    <property type="evidence" value="ECO:0007669"/>
    <property type="project" value="TreeGrafter"/>
</dbReference>
<accession>A0A151LIT3</accession>
<keyword evidence="5" id="KW-0809">Transit peptide</keyword>
<feature type="coiled-coil region" evidence="10">
    <location>
        <begin position="420"/>
        <end position="447"/>
    </location>
</feature>
<evidence type="ECO:0000313" key="12">
    <source>
        <dbReference type="Proteomes" id="UP000076004"/>
    </source>
</evidence>
<proteinExistence type="inferred from homology"/>
<evidence type="ECO:0000256" key="1">
    <source>
        <dbReference type="ARBA" id="ARBA00004141"/>
    </source>
</evidence>
<dbReference type="VEuPathDB" id="PlasmoDB:PGSY75_1120300"/>
<feature type="transmembrane region" description="Helical" evidence="9">
    <location>
        <begin position="459"/>
        <end position="484"/>
    </location>
</feature>
<dbReference type="GeneID" id="29776921"/>
<evidence type="ECO:0000256" key="6">
    <source>
        <dbReference type="ARBA" id="ARBA00022989"/>
    </source>
</evidence>